<dbReference type="Proteomes" id="UP000029868">
    <property type="component" value="Unassembled WGS sequence"/>
</dbReference>
<dbReference type="EMBL" id="JQEC01000040">
    <property type="protein sequence ID" value="KGJ91702.1"/>
    <property type="molecule type" value="Genomic_DNA"/>
</dbReference>
<protein>
    <submittedName>
        <fullName evidence="1">Uncharacterized protein</fullName>
    </submittedName>
</protein>
<comment type="caution">
    <text evidence="1">The sequence shown here is derived from an EMBL/GenBank/DDBJ whole genome shotgun (WGS) entry which is preliminary data.</text>
</comment>
<gene>
    <name evidence="1" type="ORF">GAB14E_3184</name>
</gene>
<name>A0A099KP74_COLPS</name>
<organism evidence="1 2">
    <name type="scientific">Colwellia psychrerythraea</name>
    <name type="common">Vibrio psychroerythus</name>
    <dbReference type="NCBI Taxonomy" id="28229"/>
    <lineage>
        <taxon>Bacteria</taxon>
        <taxon>Pseudomonadati</taxon>
        <taxon>Pseudomonadota</taxon>
        <taxon>Gammaproteobacteria</taxon>
        <taxon>Alteromonadales</taxon>
        <taxon>Colwelliaceae</taxon>
        <taxon>Colwellia</taxon>
    </lineage>
</organism>
<sequence>MVKLISNNPFSIKNLIMKKLKLVITTLAVSFICTTSAHTDPHTHSNHSQLIELPSIKKVPSIDIYSEKDAVNGYNIKLEVKNYLLESPNNTDNVHSTNIVNGHAHLYINDTKVMRIYGNSFHVPENALLLNTNKLEVTLNNHHHQTWSANGKPIKDIIFIKK</sequence>
<evidence type="ECO:0000313" key="2">
    <source>
        <dbReference type="Proteomes" id="UP000029868"/>
    </source>
</evidence>
<dbReference type="AlphaFoldDB" id="A0A099KP74"/>
<proteinExistence type="predicted"/>
<evidence type="ECO:0000313" key="1">
    <source>
        <dbReference type="EMBL" id="KGJ91702.1"/>
    </source>
</evidence>
<accession>A0A099KP74</accession>
<dbReference type="PATRIC" id="fig|28229.3.peg.2904"/>
<reference evidence="1 2" key="1">
    <citation type="submission" date="2014-08" db="EMBL/GenBank/DDBJ databases">
        <title>Genomic and Phenotypic Diversity of Colwellia psychrerythraea strains from Disparate Marine Basins.</title>
        <authorList>
            <person name="Techtmann S.M."/>
            <person name="Stelling S.C."/>
            <person name="Utturkar S.M."/>
            <person name="Alshibli N."/>
            <person name="Harris A."/>
            <person name="Brown S.D."/>
            <person name="Hazen T.C."/>
        </authorList>
    </citation>
    <scope>NUCLEOTIDE SEQUENCE [LARGE SCALE GENOMIC DNA]</scope>
    <source>
        <strain evidence="1 2">GAB14E</strain>
    </source>
</reference>